<dbReference type="EMBL" id="KN821303">
    <property type="protein sequence ID" value="KIJ05040.1"/>
    <property type="molecule type" value="Genomic_DNA"/>
</dbReference>
<feature type="compositionally biased region" description="Polar residues" evidence="1">
    <location>
        <begin position="101"/>
        <end position="114"/>
    </location>
</feature>
<evidence type="ECO:0000313" key="2">
    <source>
        <dbReference type="EMBL" id="KIJ05040.1"/>
    </source>
</evidence>
<name>A0A0C9SSZ9_PAXIN</name>
<dbReference type="AlphaFoldDB" id="A0A0C9SSZ9"/>
<organism evidence="2 3">
    <name type="scientific">Paxillus involutus ATCC 200175</name>
    <dbReference type="NCBI Taxonomy" id="664439"/>
    <lineage>
        <taxon>Eukaryota</taxon>
        <taxon>Fungi</taxon>
        <taxon>Dikarya</taxon>
        <taxon>Basidiomycota</taxon>
        <taxon>Agaricomycotina</taxon>
        <taxon>Agaricomycetes</taxon>
        <taxon>Agaricomycetidae</taxon>
        <taxon>Boletales</taxon>
        <taxon>Paxilineae</taxon>
        <taxon>Paxillaceae</taxon>
        <taxon>Paxillus</taxon>
    </lineage>
</organism>
<dbReference type="Proteomes" id="UP000053647">
    <property type="component" value="Unassembled WGS sequence"/>
</dbReference>
<proteinExistence type="predicted"/>
<reference evidence="2 3" key="1">
    <citation type="submission" date="2014-06" db="EMBL/GenBank/DDBJ databases">
        <authorList>
            <consortium name="DOE Joint Genome Institute"/>
            <person name="Kuo A."/>
            <person name="Kohler A."/>
            <person name="Nagy L.G."/>
            <person name="Floudas D."/>
            <person name="Copeland A."/>
            <person name="Barry K.W."/>
            <person name="Cichocki N."/>
            <person name="Veneault-Fourrey C."/>
            <person name="LaButti K."/>
            <person name="Lindquist E.A."/>
            <person name="Lipzen A."/>
            <person name="Lundell T."/>
            <person name="Morin E."/>
            <person name="Murat C."/>
            <person name="Sun H."/>
            <person name="Tunlid A."/>
            <person name="Henrissat B."/>
            <person name="Grigoriev I.V."/>
            <person name="Hibbett D.S."/>
            <person name="Martin F."/>
            <person name="Nordberg H.P."/>
            <person name="Cantor M.N."/>
            <person name="Hua S.X."/>
        </authorList>
    </citation>
    <scope>NUCLEOTIDE SEQUENCE [LARGE SCALE GENOMIC DNA]</scope>
    <source>
        <strain evidence="2 3">ATCC 200175</strain>
    </source>
</reference>
<sequence>MRGQAVDIVLIDGMVTRLSTLLDNFLANAFQNSLTLAASDVGNVVRRELPQREVFGGRAVVGVSFQSHVFVSSTYLVDGPQSLEDGDLGEIHRRKKKEVNAEQQSGGKPTSMSGTSFLPFDISFPAQEFPCPVWRSLRY</sequence>
<gene>
    <name evidence="2" type="ORF">PAXINDRAFT_103932</name>
</gene>
<accession>A0A0C9SSZ9</accession>
<evidence type="ECO:0000313" key="3">
    <source>
        <dbReference type="Proteomes" id="UP000053647"/>
    </source>
</evidence>
<feature type="region of interest" description="Disordered" evidence="1">
    <location>
        <begin position="94"/>
        <end position="114"/>
    </location>
</feature>
<keyword evidence="3" id="KW-1185">Reference proteome</keyword>
<protein>
    <submittedName>
        <fullName evidence="2">Uncharacterized protein</fullName>
    </submittedName>
</protein>
<evidence type="ECO:0000256" key="1">
    <source>
        <dbReference type="SAM" id="MobiDB-lite"/>
    </source>
</evidence>
<dbReference type="HOGENOM" id="CLU_1845716_0_0_1"/>
<reference evidence="3" key="2">
    <citation type="submission" date="2015-01" db="EMBL/GenBank/DDBJ databases">
        <title>Evolutionary Origins and Diversification of the Mycorrhizal Mutualists.</title>
        <authorList>
            <consortium name="DOE Joint Genome Institute"/>
            <consortium name="Mycorrhizal Genomics Consortium"/>
            <person name="Kohler A."/>
            <person name="Kuo A."/>
            <person name="Nagy L.G."/>
            <person name="Floudas D."/>
            <person name="Copeland A."/>
            <person name="Barry K.W."/>
            <person name="Cichocki N."/>
            <person name="Veneault-Fourrey C."/>
            <person name="LaButti K."/>
            <person name="Lindquist E.A."/>
            <person name="Lipzen A."/>
            <person name="Lundell T."/>
            <person name="Morin E."/>
            <person name="Murat C."/>
            <person name="Riley R."/>
            <person name="Ohm R."/>
            <person name="Sun H."/>
            <person name="Tunlid A."/>
            <person name="Henrissat B."/>
            <person name="Grigoriev I.V."/>
            <person name="Hibbett D.S."/>
            <person name="Martin F."/>
        </authorList>
    </citation>
    <scope>NUCLEOTIDE SEQUENCE [LARGE SCALE GENOMIC DNA]</scope>
    <source>
        <strain evidence="3">ATCC 200175</strain>
    </source>
</reference>